<dbReference type="PaxDb" id="67767-A0A0J7KTZ3"/>
<reference evidence="3 4" key="1">
    <citation type="submission" date="2015-04" db="EMBL/GenBank/DDBJ databases">
        <title>Lasius niger genome sequencing.</title>
        <authorList>
            <person name="Konorov E.A."/>
            <person name="Nikitin M.A."/>
            <person name="Kirill M.V."/>
            <person name="Chang P."/>
        </authorList>
    </citation>
    <scope>NUCLEOTIDE SEQUENCE [LARGE SCALE GENOMIC DNA]</scope>
    <source>
        <tissue evidence="3">Whole</tissue>
    </source>
</reference>
<feature type="region of interest" description="Disordered" evidence="2">
    <location>
        <begin position="451"/>
        <end position="525"/>
    </location>
</feature>
<evidence type="ECO:0000313" key="3">
    <source>
        <dbReference type="EMBL" id="KMQ93917.1"/>
    </source>
</evidence>
<evidence type="ECO:0000313" key="4">
    <source>
        <dbReference type="Proteomes" id="UP000036403"/>
    </source>
</evidence>
<gene>
    <name evidence="3" type="ORF">RF55_5951</name>
</gene>
<dbReference type="PANTHER" id="PTHR19321">
    <property type="entry name" value="PROTEIN REGULATOR OF CYTOKINESIS 1 PRC1-RELATED"/>
    <property type="match status" value="1"/>
</dbReference>
<dbReference type="STRING" id="67767.A0A0J7KTZ3"/>
<name>A0A0J7KTZ3_LASNI</name>
<proteinExistence type="predicted"/>
<dbReference type="GO" id="GO:0008017">
    <property type="term" value="F:microtubule binding"/>
    <property type="evidence" value="ECO:0007669"/>
    <property type="project" value="InterPro"/>
</dbReference>
<feature type="coiled-coil region" evidence="1">
    <location>
        <begin position="355"/>
        <end position="423"/>
    </location>
</feature>
<feature type="region of interest" description="Disordered" evidence="2">
    <location>
        <begin position="604"/>
        <end position="645"/>
    </location>
</feature>
<dbReference type="GO" id="GO:1990023">
    <property type="term" value="C:mitotic spindle midzone"/>
    <property type="evidence" value="ECO:0007669"/>
    <property type="project" value="TreeGrafter"/>
</dbReference>
<dbReference type="Pfam" id="PF03999">
    <property type="entry name" value="MAP65_ASE1"/>
    <property type="match status" value="1"/>
</dbReference>
<dbReference type="Proteomes" id="UP000036403">
    <property type="component" value="Unassembled WGS sequence"/>
</dbReference>
<dbReference type="GO" id="GO:0051256">
    <property type="term" value="P:mitotic spindle midzone assembly"/>
    <property type="evidence" value="ECO:0007669"/>
    <property type="project" value="TreeGrafter"/>
</dbReference>
<comment type="caution">
    <text evidence="3">The sequence shown here is derived from an EMBL/GenBank/DDBJ whole genome shotgun (WGS) entry which is preliminary data.</text>
</comment>
<dbReference type="OrthoDB" id="642895at2759"/>
<keyword evidence="1" id="KW-0175">Coiled coil</keyword>
<dbReference type="AlphaFoldDB" id="A0A0J7KTZ3"/>
<dbReference type="Gene3D" id="1.20.58.1520">
    <property type="match status" value="1"/>
</dbReference>
<keyword evidence="4" id="KW-1185">Reference proteome</keyword>
<dbReference type="PANTHER" id="PTHR19321:SF41">
    <property type="entry name" value="FASCETTO-RELATED"/>
    <property type="match status" value="1"/>
</dbReference>
<dbReference type="EMBL" id="LBMM01003135">
    <property type="protein sequence ID" value="KMQ93917.1"/>
    <property type="molecule type" value="Genomic_DNA"/>
</dbReference>
<feature type="compositionally biased region" description="Basic residues" evidence="2">
    <location>
        <begin position="617"/>
        <end position="626"/>
    </location>
</feature>
<feature type="compositionally biased region" description="Polar residues" evidence="2">
    <location>
        <begin position="627"/>
        <end position="639"/>
    </location>
</feature>
<evidence type="ECO:0000256" key="1">
    <source>
        <dbReference type="SAM" id="Coils"/>
    </source>
</evidence>
<sequence>MAHQLEWEPVEQKMCLRFRQALNELQKTWEDIGCTRETRELYYEQAHNHISELLNDMIVESQTKKQLLIDNIKDLLKQTTELSTELHLDNLEAKTYDQIPLSKVEQMLQSKLQDLEHMKKERMMILKELLAKEDDICKKLGAKKINITMDVLPTKQELESFKIYLQKQELEKVRLENVFTDIRHSIIKMMNDLDISPSSSFQQLICDNPEEFVLSASNMTKLREFRDDLKTQVEEIKCRVEKMKEDLLALWKYLDEPADVCQLFLDRYSDYSSSTINALSAEIKRCKESRKENIFKYVTQIRLELMNLWDLCKYCETERNTFAPFHSNTFTEDLLTLHELEVERLRKFYNENRMIFELLEQRENLIMKIKELLQRANNPDRYHNRGGQLLMEEKERKVIQKKLPKIEAELQQLINEYETKHNQMFSIYGTSLENVLAETWESINHEKETIKKARKEAKDKSSVKKSPLNSSKRTPGMSCLSIHRGGPTPLSKRKLFSPSPNSSVKRRNKNVDKTKPTISASKIRRSGRIPKICVQKTPKSGQKRKESLSPVNITDTTYNQFQGHMTGREELQSSMLPEQILRSSNKVNVIKTPIIRTPMKPLRKNLATPTTPVTRGSARKAPHSPHRINSTPKLATAPSNLPFIF</sequence>
<accession>A0A0J7KTZ3</accession>
<evidence type="ECO:0000256" key="2">
    <source>
        <dbReference type="SAM" id="MobiDB-lite"/>
    </source>
</evidence>
<protein>
    <submittedName>
        <fullName evidence="3">Protein regulator of cytokinesis 1</fullName>
    </submittedName>
</protein>
<feature type="compositionally biased region" description="Basic and acidic residues" evidence="2">
    <location>
        <begin position="451"/>
        <end position="462"/>
    </location>
</feature>
<organism evidence="3 4">
    <name type="scientific">Lasius niger</name>
    <name type="common">Black garden ant</name>
    <dbReference type="NCBI Taxonomy" id="67767"/>
    <lineage>
        <taxon>Eukaryota</taxon>
        <taxon>Metazoa</taxon>
        <taxon>Ecdysozoa</taxon>
        <taxon>Arthropoda</taxon>
        <taxon>Hexapoda</taxon>
        <taxon>Insecta</taxon>
        <taxon>Pterygota</taxon>
        <taxon>Neoptera</taxon>
        <taxon>Endopterygota</taxon>
        <taxon>Hymenoptera</taxon>
        <taxon>Apocrita</taxon>
        <taxon>Aculeata</taxon>
        <taxon>Formicoidea</taxon>
        <taxon>Formicidae</taxon>
        <taxon>Formicinae</taxon>
        <taxon>Lasius</taxon>
        <taxon>Lasius</taxon>
    </lineage>
</organism>
<dbReference type="InterPro" id="IPR007145">
    <property type="entry name" value="MAP65_Ase1_PRC1"/>
</dbReference>
<dbReference type="GO" id="GO:0005737">
    <property type="term" value="C:cytoplasm"/>
    <property type="evidence" value="ECO:0007669"/>
    <property type="project" value="TreeGrafter"/>
</dbReference>